<reference evidence="1" key="1">
    <citation type="submission" date="2014-11" db="EMBL/GenBank/DDBJ databases">
        <authorList>
            <person name="Amaro Gonzalez C."/>
        </authorList>
    </citation>
    <scope>NUCLEOTIDE SEQUENCE</scope>
</reference>
<dbReference type="AlphaFoldDB" id="A0A0E9U267"/>
<sequence length="42" mass="5002">MLKPHRAWQCFSAQTVWTTVMWTEYSSICILREDRHLKASSC</sequence>
<accession>A0A0E9U267</accession>
<reference evidence="1" key="2">
    <citation type="journal article" date="2015" name="Fish Shellfish Immunol.">
        <title>Early steps in the European eel (Anguilla anguilla)-Vibrio vulnificus interaction in the gills: Role of the RtxA13 toxin.</title>
        <authorList>
            <person name="Callol A."/>
            <person name="Pajuelo D."/>
            <person name="Ebbesson L."/>
            <person name="Teles M."/>
            <person name="MacKenzie S."/>
            <person name="Amaro C."/>
        </authorList>
    </citation>
    <scope>NUCLEOTIDE SEQUENCE</scope>
</reference>
<dbReference type="EMBL" id="GBXM01048681">
    <property type="protein sequence ID" value="JAH59896.1"/>
    <property type="molecule type" value="Transcribed_RNA"/>
</dbReference>
<name>A0A0E9U267_ANGAN</name>
<protein>
    <submittedName>
        <fullName evidence="1">Uncharacterized protein</fullName>
    </submittedName>
</protein>
<organism evidence="1">
    <name type="scientific">Anguilla anguilla</name>
    <name type="common">European freshwater eel</name>
    <name type="synonym">Muraena anguilla</name>
    <dbReference type="NCBI Taxonomy" id="7936"/>
    <lineage>
        <taxon>Eukaryota</taxon>
        <taxon>Metazoa</taxon>
        <taxon>Chordata</taxon>
        <taxon>Craniata</taxon>
        <taxon>Vertebrata</taxon>
        <taxon>Euteleostomi</taxon>
        <taxon>Actinopterygii</taxon>
        <taxon>Neopterygii</taxon>
        <taxon>Teleostei</taxon>
        <taxon>Anguilliformes</taxon>
        <taxon>Anguillidae</taxon>
        <taxon>Anguilla</taxon>
    </lineage>
</organism>
<evidence type="ECO:0000313" key="1">
    <source>
        <dbReference type="EMBL" id="JAH59896.1"/>
    </source>
</evidence>
<proteinExistence type="predicted"/>